<dbReference type="Pfam" id="PF02368">
    <property type="entry name" value="Big_2"/>
    <property type="match status" value="6"/>
</dbReference>
<dbReference type="InterPro" id="IPR036116">
    <property type="entry name" value="FN3_sf"/>
</dbReference>
<evidence type="ECO:0000313" key="3">
    <source>
        <dbReference type="Proteomes" id="UP000319353"/>
    </source>
</evidence>
<dbReference type="PROSITE" id="PS50853">
    <property type="entry name" value="FN3"/>
    <property type="match status" value="1"/>
</dbReference>
<dbReference type="InterPro" id="IPR003343">
    <property type="entry name" value="Big_2"/>
</dbReference>
<dbReference type="Gene3D" id="2.60.120.200">
    <property type="match status" value="1"/>
</dbReference>
<dbReference type="InterPro" id="IPR003961">
    <property type="entry name" value="FN3_dom"/>
</dbReference>
<dbReference type="SUPFAM" id="SSF49265">
    <property type="entry name" value="Fibronectin type III"/>
    <property type="match status" value="1"/>
</dbReference>
<dbReference type="EMBL" id="VBAL01000071">
    <property type="protein sequence ID" value="TMJ02801.1"/>
    <property type="molecule type" value="Genomic_DNA"/>
</dbReference>
<name>A0A537L489_9BACT</name>
<feature type="non-terminal residue" evidence="2">
    <location>
        <position position="1"/>
    </location>
</feature>
<comment type="caution">
    <text evidence="2">The sequence shown here is derived from an EMBL/GenBank/DDBJ whole genome shotgun (WGS) entry which is preliminary data.</text>
</comment>
<dbReference type="SMART" id="SM00635">
    <property type="entry name" value="BID_2"/>
    <property type="match status" value="6"/>
</dbReference>
<reference evidence="2 3" key="1">
    <citation type="journal article" date="2019" name="Nat. Microbiol.">
        <title>Mediterranean grassland soil C-N compound turnover is dependent on rainfall and depth, and is mediated by genomically divergent microorganisms.</title>
        <authorList>
            <person name="Diamond S."/>
            <person name="Andeer P.F."/>
            <person name="Li Z."/>
            <person name="Crits-Christoph A."/>
            <person name="Burstein D."/>
            <person name="Anantharaman K."/>
            <person name="Lane K.R."/>
            <person name="Thomas B.C."/>
            <person name="Pan C."/>
            <person name="Northen T.R."/>
            <person name="Banfield J.F."/>
        </authorList>
    </citation>
    <scope>NUCLEOTIDE SEQUENCE [LARGE SCALE GENOMIC DNA]</scope>
    <source>
        <strain evidence="2">NP_4</strain>
    </source>
</reference>
<evidence type="ECO:0000313" key="2">
    <source>
        <dbReference type="EMBL" id="TMJ02801.1"/>
    </source>
</evidence>
<dbReference type="Gene3D" id="2.60.40.1080">
    <property type="match status" value="6"/>
</dbReference>
<dbReference type="Gene3D" id="2.60.40.10">
    <property type="entry name" value="Immunoglobulins"/>
    <property type="match status" value="1"/>
</dbReference>
<accession>A0A537L489</accession>
<protein>
    <recommendedName>
        <fullName evidence="1">Fibronectin type-III domain-containing protein</fullName>
    </recommendedName>
</protein>
<dbReference type="AlphaFoldDB" id="A0A537L489"/>
<feature type="domain" description="Fibronectin type-III" evidence="1">
    <location>
        <begin position="432"/>
        <end position="545"/>
    </location>
</feature>
<dbReference type="CDD" id="cd00063">
    <property type="entry name" value="FN3"/>
    <property type="match status" value="1"/>
</dbReference>
<dbReference type="InterPro" id="IPR013783">
    <property type="entry name" value="Ig-like_fold"/>
</dbReference>
<dbReference type="Proteomes" id="UP000319353">
    <property type="component" value="Unassembled WGS sequence"/>
</dbReference>
<organism evidence="2 3">
    <name type="scientific">Candidatus Segetimicrobium genomatis</name>
    <dbReference type="NCBI Taxonomy" id="2569760"/>
    <lineage>
        <taxon>Bacteria</taxon>
        <taxon>Bacillati</taxon>
        <taxon>Candidatus Sysuimicrobiota</taxon>
        <taxon>Candidatus Sysuimicrobiia</taxon>
        <taxon>Candidatus Sysuimicrobiales</taxon>
        <taxon>Candidatus Segetimicrobiaceae</taxon>
        <taxon>Candidatus Segetimicrobium</taxon>
    </lineage>
</organism>
<proteinExistence type="predicted"/>
<evidence type="ECO:0000259" key="1">
    <source>
        <dbReference type="PROSITE" id="PS50853"/>
    </source>
</evidence>
<dbReference type="InterPro" id="IPR008964">
    <property type="entry name" value="Invasin/intimin_cell_adhesion"/>
</dbReference>
<dbReference type="SUPFAM" id="SSF49373">
    <property type="entry name" value="Invasin/intimin cell-adhesion fragments"/>
    <property type="match status" value="6"/>
</dbReference>
<sequence length="916" mass="90991">VPVKTVAMTPTAATVMVAQAVQLTATPQDSTGAPLTGRAVTWVSSNAGVATVDGSGLVRGMAAGPTTITATSEGMSGTTAITTVNAPVASVTVSPAAPSMQVGQAMQLSATPKDVGGTALTGRVVTWASSNTGVATVNSSGLVTGVAAGSATITATSEGGSGTSALTVTNVPVASVTVSPAAPSVQVGQTVQLAATPKDAGGAALTGRVVTWASNNTGVATVNGTGLVTGVAAGSATITATSEGTNGTAALTVSVVPVASVTVTPATASIQAGQTVQLSATPKDAGGAALTGRVVTWASSATGVATVSGSGLVTGGAAGSATITATSEGQSGTAGVTVSIVPVASVTVTPATASISTGQTVQLTGTPKDASGTALTGRVVTWATSNAGVATVSGSGLVTGVAAGSATITATSEGKNGTAALTVTAVVTNPGTVADLAVAGVTDSSVTLSFTEVTDGTGQPASYDIRWAVGAIAWSSAADVTRGSCTVPVVGSTIGAKRSCTVLGLASVTGYQFQLIAFRGTLNVNAVFGGLSNVVSGTTTGTPVPVASVTVSPAPASVPVGQTVQLTATPRDANNNPLLGRVVTWVSSNTLVATVNGSGLVIGVATGSATITATSEGVTGTAVITVTVTAPPPPPPGGTLLQEGFDNANLAARGWYDGNPATISATEYHTGGGSLEARFLAGATNPSWGTFRHLFTPSPTLYVSFWVKYSTNWIGSGKLYHPHEFMILSDLDGDWDGLSNDYLTAYIEQVYQNGGVPHLALQDNKSINLGYGTPPTNLVGVTENRSVSGCNGIAEFAGVDAWSCFNGPPWYNNKEFHAAAVAFQPNPGPGYKSDWNHVEAYFQMNSVVGGIGQTDGIVRYWFNGALVIERTNVLFRTGAHPALQFKQIVIAPYIGDGSPVDQTVWYDDLTVATSKP</sequence>
<gene>
    <name evidence="2" type="ORF">E6H01_06260</name>
</gene>